<feature type="transmembrane region" description="Helical" evidence="13">
    <location>
        <begin position="12"/>
        <end position="35"/>
    </location>
</feature>
<dbReference type="PANTHER" id="PTHR35457:SF1">
    <property type="entry name" value="HEME A SYNTHASE"/>
    <property type="match status" value="1"/>
</dbReference>
<keyword evidence="9 13" id="KW-0472">Membrane</keyword>
<keyword evidence="4" id="KW-0479">Metal-binding</keyword>
<evidence type="ECO:0000256" key="3">
    <source>
        <dbReference type="ARBA" id="ARBA00022692"/>
    </source>
</evidence>
<dbReference type="GO" id="GO:0046872">
    <property type="term" value="F:metal ion binding"/>
    <property type="evidence" value="ECO:0007669"/>
    <property type="project" value="UniProtKB-KW"/>
</dbReference>
<organism evidence="14 15">
    <name type="scientific">Planosporangium mesophilum</name>
    <dbReference type="NCBI Taxonomy" id="689768"/>
    <lineage>
        <taxon>Bacteria</taxon>
        <taxon>Bacillati</taxon>
        <taxon>Actinomycetota</taxon>
        <taxon>Actinomycetes</taxon>
        <taxon>Micromonosporales</taxon>
        <taxon>Micromonosporaceae</taxon>
        <taxon>Planosporangium</taxon>
    </lineage>
</organism>
<keyword evidence="8" id="KW-0350">Heme biosynthesis</keyword>
<evidence type="ECO:0000256" key="10">
    <source>
        <dbReference type="ARBA" id="ARBA00023157"/>
    </source>
</evidence>
<dbReference type="GO" id="GO:0016491">
    <property type="term" value="F:oxidoreductase activity"/>
    <property type="evidence" value="ECO:0007669"/>
    <property type="project" value="UniProtKB-KW"/>
</dbReference>
<feature type="transmembrane region" description="Helical" evidence="13">
    <location>
        <begin position="268"/>
        <end position="287"/>
    </location>
</feature>
<evidence type="ECO:0000256" key="2">
    <source>
        <dbReference type="ARBA" id="ARBA00022475"/>
    </source>
</evidence>
<evidence type="ECO:0000256" key="1">
    <source>
        <dbReference type="ARBA" id="ARBA00004141"/>
    </source>
</evidence>
<proteinExistence type="predicted"/>
<comment type="pathway">
    <text evidence="11">Porphyrin-containing compound metabolism.</text>
</comment>
<keyword evidence="6" id="KW-0560">Oxidoreductase</keyword>
<evidence type="ECO:0000256" key="9">
    <source>
        <dbReference type="ARBA" id="ARBA00023136"/>
    </source>
</evidence>
<keyword evidence="7" id="KW-0408">Iron</keyword>
<evidence type="ECO:0000256" key="4">
    <source>
        <dbReference type="ARBA" id="ARBA00022723"/>
    </source>
</evidence>
<evidence type="ECO:0000256" key="7">
    <source>
        <dbReference type="ARBA" id="ARBA00023004"/>
    </source>
</evidence>
<evidence type="ECO:0000313" key="15">
    <source>
        <dbReference type="Proteomes" id="UP000599074"/>
    </source>
</evidence>
<comment type="caution">
    <text evidence="14">The sequence shown here is derived from an EMBL/GenBank/DDBJ whole genome shotgun (WGS) entry which is preliminary data.</text>
</comment>
<dbReference type="EMBL" id="BOON01000011">
    <property type="protein sequence ID" value="GII21708.1"/>
    <property type="molecule type" value="Genomic_DNA"/>
</dbReference>
<feature type="compositionally biased region" description="Low complexity" evidence="12">
    <location>
        <begin position="298"/>
        <end position="321"/>
    </location>
</feature>
<evidence type="ECO:0000313" key="14">
    <source>
        <dbReference type="EMBL" id="GII21708.1"/>
    </source>
</evidence>
<feature type="transmembrane region" description="Helical" evidence="13">
    <location>
        <begin position="241"/>
        <end position="262"/>
    </location>
</feature>
<protein>
    <submittedName>
        <fullName evidence="14">Cytochrome b561</fullName>
    </submittedName>
</protein>
<keyword evidence="15" id="KW-1185">Reference proteome</keyword>
<evidence type="ECO:0000256" key="8">
    <source>
        <dbReference type="ARBA" id="ARBA00023133"/>
    </source>
</evidence>
<keyword evidence="3 13" id="KW-0812">Transmembrane</keyword>
<dbReference type="GO" id="GO:0016020">
    <property type="term" value="C:membrane"/>
    <property type="evidence" value="ECO:0007669"/>
    <property type="project" value="UniProtKB-SubCell"/>
</dbReference>
<feature type="transmembrane region" description="Helical" evidence="13">
    <location>
        <begin position="210"/>
        <end position="229"/>
    </location>
</feature>
<dbReference type="InterPro" id="IPR050450">
    <property type="entry name" value="COX15/CtaA_HemeA_synthase"/>
</dbReference>
<name>A0A8J3X2A1_9ACTN</name>
<dbReference type="InterPro" id="IPR003780">
    <property type="entry name" value="COX15/CtaA_fam"/>
</dbReference>
<evidence type="ECO:0000256" key="13">
    <source>
        <dbReference type="SAM" id="Phobius"/>
    </source>
</evidence>
<feature type="region of interest" description="Disordered" evidence="12">
    <location>
        <begin position="295"/>
        <end position="321"/>
    </location>
</feature>
<feature type="transmembrane region" description="Helical" evidence="13">
    <location>
        <begin position="170"/>
        <end position="190"/>
    </location>
</feature>
<feature type="transmembrane region" description="Helical" evidence="13">
    <location>
        <begin position="128"/>
        <end position="149"/>
    </location>
</feature>
<dbReference type="GO" id="GO:0006784">
    <property type="term" value="P:heme A biosynthetic process"/>
    <property type="evidence" value="ECO:0007669"/>
    <property type="project" value="InterPro"/>
</dbReference>
<evidence type="ECO:0000256" key="12">
    <source>
        <dbReference type="SAM" id="MobiDB-lite"/>
    </source>
</evidence>
<accession>A0A8J3X2A1</accession>
<gene>
    <name evidence="14" type="ORF">Pme01_13050</name>
</gene>
<feature type="transmembrane region" description="Helical" evidence="13">
    <location>
        <begin position="99"/>
        <end position="122"/>
    </location>
</feature>
<sequence length="321" mass="32949">MSSIRRLLGTPSLLRHLALASLVANIVLVGTGGAVRLTGSGLGCPTWPRCTANSYVTTQQMGLHGVIEFGNRSLTFVVGLLALLCVVAALCQRPRNRSLTLWSVLVLAQIPAQAVIGGIVVLSNLNPWLVGLHFLASMAVIAAAYQLWVRAGGAPAGADLPRPLTALTRLTVVVAAAVLAVGTVVTGSGPHAGDAGAHRTGLDPQEVSQLHADLVFLLLGLSVALWYALRAVGAPTSARRAAGWLIAVELGQGVIGFVQYFLHLPVLAVGLHMVGAAVVWVAVLAVLEAIRPAPAEGSSPVSPAAQAASDPLPAALARPRA</sequence>
<evidence type="ECO:0000256" key="6">
    <source>
        <dbReference type="ARBA" id="ARBA00023002"/>
    </source>
</evidence>
<evidence type="ECO:0000256" key="11">
    <source>
        <dbReference type="ARBA" id="ARBA00023444"/>
    </source>
</evidence>
<keyword evidence="10" id="KW-1015">Disulfide bond</keyword>
<feature type="transmembrane region" description="Helical" evidence="13">
    <location>
        <begin position="73"/>
        <end position="92"/>
    </location>
</feature>
<dbReference type="Proteomes" id="UP000599074">
    <property type="component" value="Unassembled WGS sequence"/>
</dbReference>
<evidence type="ECO:0000256" key="5">
    <source>
        <dbReference type="ARBA" id="ARBA00022989"/>
    </source>
</evidence>
<comment type="subcellular location">
    <subcellularLocation>
        <location evidence="1">Membrane</location>
        <topology evidence="1">Multi-pass membrane protein</topology>
    </subcellularLocation>
</comment>
<dbReference type="Pfam" id="PF02628">
    <property type="entry name" value="COX15-CtaA"/>
    <property type="match status" value="1"/>
</dbReference>
<reference evidence="14" key="1">
    <citation type="submission" date="2021-01" db="EMBL/GenBank/DDBJ databases">
        <title>Whole genome shotgun sequence of Planosporangium mesophilum NBRC 109066.</title>
        <authorList>
            <person name="Komaki H."/>
            <person name="Tamura T."/>
        </authorList>
    </citation>
    <scope>NUCLEOTIDE SEQUENCE</scope>
    <source>
        <strain evidence="14">NBRC 109066</strain>
    </source>
</reference>
<keyword evidence="5 13" id="KW-1133">Transmembrane helix</keyword>
<dbReference type="AlphaFoldDB" id="A0A8J3X2A1"/>
<dbReference type="PANTHER" id="PTHR35457">
    <property type="entry name" value="HEME A SYNTHASE"/>
    <property type="match status" value="1"/>
</dbReference>
<keyword evidence="2" id="KW-1003">Cell membrane</keyword>